<feature type="region of interest" description="Disordered" evidence="2">
    <location>
        <begin position="1"/>
        <end position="22"/>
    </location>
</feature>
<evidence type="ECO:0000256" key="3">
    <source>
        <dbReference type="SAM" id="Phobius"/>
    </source>
</evidence>
<feature type="transmembrane region" description="Helical" evidence="3">
    <location>
        <begin position="44"/>
        <end position="69"/>
    </location>
</feature>
<sequence length="308" mass="31516">MSEYSSTSQPQPGYERGAPPGAYATTPYPITEGYGGIRRMSWGAILAGAVVALVVQALLTLLGLGFGLATLEPATGQSPEATTLTVAAATWYGGSGLVAAFAGGWVAGRLSAQPPQGTGGLHGLVTWAATTLVILFMLSGAVTGLVGGTLNGVTNVMGGVAQGAGQAVQGAAPALAQQADPFGGIERQLRESTGNQSPEQLRDTAISSLRALMTGDAAEQQQARERAAQALAQARSIPVEEARVQVVQYEQQYRDAAQRLRDQAAQVAQRTAEVVSRAALVSFGVLVLGALCGWAGGRAGTLGRRSRA</sequence>
<dbReference type="EMBL" id="RAQU01000117">
    <property type="protein sequence ID" value="RKK02908.1"/>
    <property type="molecule type" value="Genomic_DNA"/>
</dbReference>
<accession>A0A3A9JQJ6</accession>
<dbReference type="OrthoDB" id="7276301at2"/>
<dbReference type="Proteomes" id="UP000274097">
    <property type="component" value="Unassembled WGS sequence"/>
</dbReference>
<reference evidence="4 7" key="1">
    <citation type="submission" date="2018-09" db="EMBL/GenBank/DDBJ databases">
        <title>Roseomonas sp. nov., isolated from feces of Tibetan antelopes in the Qinghai-Tibet plateau, China.</title>
        <authorList>
            <person name="Tian Z."/>
        </authorList>
    </citation>
    <scope>NUCLEOTIDE SEQUENCE [LARGE SCALE GENOMIC DNA]</scope>
    <source>
        <strain evidence="5 6">Z23</strain>
        <strain evidence="4 7">Z24</strain>
    </source>
</reference>
<keyword evidence="3" id="KW-0812">Transmembrane</keyword>
<evidence type="ECO:0000256" key="1">
    <source>
        <dbReference type="SAM" id="Coils"/>
    </source>
</evidence>
<keyword evidence="6" id="KW-1185">Reference proteome</keyword>
<evidence type="ECO:0000256" key="2">
    <source>
        <dbReference type="SAM" id="MobiDB-lite"/>
    </source>
</evidence>
<feature type="coiled-coil region" evidence="1">
    <location>
        <begin position="239"/>
        <end position="270"/>
    </location>
</feature>
<comment type="caution">
    <text evidence="4">The sequence shown here is derived from an EMBL/GenBank/DDBJ whole genome shotgun (WGS) entry which is preliminary data.</text>
</comment>
<dbReference type="RefSeq" id="WP_120639510.1">
    <property type="nucleotide sequence ID" value="NZ_RAQU01000117.1"/>
</dbReference>
<organism evidence="4 7">
    <name type="scientific">Teichococcus wenyumeiae</name>
    <dbReference type="NCBI Taxonomy" id="2478470"/>
    <lineage>
        <taxon>Bacteria</taxon>
        <taxon>Pseudomonadati</taxon>
        <taxon>Pseudomonadota</taxon>
        <taxon>Alphaproteobacteria</taxon>
        <taxon>Acetobacterales</taxon>
        <taxon>Roseomonadaceae</taxon>
        <taxon>Roseomonas</taxon>
    </lineage>
</organism>
<keyword evidence="3" id="KW-1133">Transmembrane helix</keyword>
<feature type="transmembrane region" description="Helical" evidence="3">
    <location>
        <begin position="124"/>
        <end position="147"/>
    </location>
</feature>
<feature type="transmembrane region" description="Helical" evidence="3">
    <location>
        <begin position="89"/>
        <end position="112"/>
    </location>
</feature>
<gene>
    <name evidence="4" type="ORF">D6Z83_17260</name>
    <name evidence="5" type="ORF">EBE87_02110</name>
</gene>
<keyword evidence="1" id="KW-0175">Coiled coil</keyword>
<name>A0A3A9JQJ6_9PROT</name>
<evidence type="ECO:0000313" key="5">
    <source>
        <dbReference type="EMBL" id="RMI27188.1"/>
    </source>
</evidence>
<dbReference type="AlphaFoldDB" id="A0A3A9JQJ6"/>
<protein>
    <submittedName>
        <fullName evidence="4">PhnA-like protein</fullName>
    </submittedName>
</protein>
<proteinExistence type="predicted"/>
<dbReference type="EMBL" id="RFLX01000001">
    <property type="protein sequence ID" value="RMI27188.1"/>
    <property type="molecule type" value="Genomic_DNA"/>
</dbReference>
<feature type="compositionally biased region" description="Polar residues" evidence="2">
    <location>
        <begin position="1"/>
        <end position="11"/>
    </location>
</feature>
<keyword evidence="3" id="KW-0472">Membrane</keyword>
<dbReference type="InParanoid" id="A0A3A9JQJ6"/>
<dbReference type="Proteomes" id="UP000278036">
    <property type="component" value="Unassembled WGS sequence"/>
</dbReference>
<evidence type="ECO:0000313" key="4">
    <source>
        <dbReference type="EMBL" id="RKK02908.1"/>
    </source>
</evidence>
<feature type="transmembrane region" description="Helical" evidence="3">
    <location>
        <begin position="278"/>
        <end position="297"/>
    </location>
</feature>
<evidence type="ECO:0000313" key="6">
    <source>
        <dbReference type="Proteomes" id="UP000274097"/>
    </source>
</evidence>
<evidence type="ECO:0000313" key="7">
    <source>
        <dbReference type="Proteomes" id="UP000278036"/>
    </source>
</evidence>